<dbReference type="AlphaFoldDB" id="A0AAD9RP09"/>
<dbReference type="EMBL" id="JAIFRP010000030">
    <property type="protein sequence ID" value="KAK2583305.1"/>
    <property type="molecule type" value="Genomic_DNA"/>
</dbReference>
<accession>A0AAD9RP09</accession>
<proteinExistence type="predicted"/>
<keyword evidence="2" id="KW-1185">Reference proteome</keyword>
<dbReference type="Gene3D" id="1.20.58.1280">
    <property type="entry name" value="DNA repair protein Rev1, C-terminal domain"/>
    <property type="match status" value="1"/>
</dbReference>
<dbReference type="Proteomes" id="UP001258017">
    <property type="component" value="Unassembled WGS sequence"/>
</dbReference>
<sequence length="96" mass="11289">MQIPTWVALSNTVNEVDFLSLATFLSMLPEKKRIVDLHILLKTMHRCMTKTGSCIWHRTYGKTVKHVQRYVQIEYNSDLMVPPIRCDCFKYNNDVI</sequence>
<dbReference type="InterPro" id="IPR038401">
    <property type="entry name" value="Rev1_C_sf"/>
</dbReference>
<organism evidence="1 2">
    <name type="scientific">Odynerus spinipes</name>
    <dbReference type="NCBI Taxonomy" id="1348599"/>
    <lineage>
        <taxon>Eukaryota</taxon>
        <taxon>Metazoa</taxon>
        <taxon>Ecdysozoa</taxon>
        <taxon>Arthropoda</taxon>
        <taxon>Hexapoda</taxon>
        <taxon>Insecta</taxon>
        <taxon>Pterygota</taxon>
        <taxon>Neoptera</taxon>
        <taxon>Endopterygota</taxon>
        <taxon>Hymenoptera</taxon>
        <taxon>Apocrita</taxon>
        <taxon>Aculeata</taxon>
        <taxon>Vespoidea</taxon>
        <taxon>Vespidae</taxon>
        <taxon>Eumeninae</taxon>
        <taxon>Odynerus</taxon>
    </lineage>
</organism>
<evidence type="ECO:0000313" key="2">
    <source>
        <dbReference type="Proteomes" id="UP001258017"/>
    </source>
</evidence>
<reference evidence="1" key="2">
    <citation type="journal article" date="2023" name="Commun. Biol.">
        <title>Intrasexual cuticular hydrocarbon dimorphism in a wasp sheds light on hydrocarbon biosynthesis genes in Hymenoptera.</title>
        <authorList>
            <person name="Moris V.C."/>
            <person name="Podsiadlowski L."/>
            <person name="Martin S."/>
            <person name="Oeyen J.P."/>
            <person name="Donath A."/>
            <person name="Petersen M."/>
            <person name="Wilbrandt J."/>
            <person name="Misof B."/>
            <person name="Liedtke D."/>
            <person name="Thamm M."/>
            <person name="Scheiner R."/>
            <person name="Schmitt T."/>
            <person name="Niehuis O."/>
        </authorList>
    </citation>
    <scope>NUCLEOTIDE SEQUENCE</scope>
    <source>
        <strain evidence="1">GBR_01_08_01A</strain>
    </source>
</reference>
<protein>
    <submittedName>
        <fullName evidence="1">Uncharacterized protein</fullName>
    </submittedName>
</protein>
<reference evidence="1" key="1">
    <citation type="submission" date="2021-08" db="EMBL/GenBank/DDBJ databases">
        <authorList>
            <person name="Misof B."/>
            <person name="Oliver O."/>
            <person name="Podsiadlowski L."/>
            <person name="Donath A."/>
            <person name="Peters R."/>
            <person name="Mayer C."/>
            <person name="Rust J."/>
            <person name="Gunkel S."/>
            <person name="Lesny P."/>
            <person name="Martin S."/>
            <person name="Oeyen J.P."/>
            <person name="Petersen M."/>
            <person name="Panagiotis P."/>
            <person name="Wilbrandt J."/>
            <person name="Tanja T."/>
        </authorList>
    </citation>
    <scope>NUCLEOTIDE SEQUENCE</scope>
    <source>
        <strain evidence="1">GBR_01_08_01A</strain>
        <tissue evidence="1">Thorax + abdomen</tissue>
    </source>
</reference>
<name>A0AAD9RP09_9HYME</name>
<evidence type="ECO:0000313" key="1">
    <source>
        <dbReference type="EMBL" id="KAK2583305.1"/>
    </source>
</evidence>
<comment type="caution">
    <text evidence="1">The sequence shown here is derived from an EMBL/GenBank/DDBJ whole genome shotgun (WGS) entry which is preliminary data.</text>
</comment>
<gene>
    <name evidence="1" type="ORF">KPH14_009307</name>
</gene>